<dbReference type="HAMAP" id="MF_00135">
    <property type="entry name" value="PRAI"/>
    <property type="match status" value="1"/>
</dbReference>
<sequence>MIIKTCGLRTKEAVDCAVASGATHLGFILSESKRQITPKQLIEITKDVPSNVKKVGVFVNEDIDFVNDIANQAGLDIVQLHGQEDMDYIRKIIKPVIKSFDDYKKIYYYDLKDMTILLDSSVGGSGQKFDWNSLPLEQIEAKFILAGGLNPENVVQAVEFFGDKILGVDVSSGIETNGVKDLAKIKSFIERTKNYDVF</sequence>
<keyword evidence="7 9" id="KW-0057">Aromatic amino acid biosynthesis</keyword>
<dbReference type="RefSeq" id="WP_070792111.1">
    <property type="nucleotide sequence ID" value="NZ_MKIR01000012.1"/>
</dbReference>
<keyword evidence="6 9" id="KW-0822">Tryptophan biosynthesis</keyword>
<comment type="catalytic activity">
    <reaction evidence="1 9">
        <text>N-(5-phospho-beta-D-ribosyl)anthranilate = 1-(2-carboxyphenylamino)-1-deoxy-D-ribulose 5-phosphate</text>
        <dbReference type="Rhea" id="RHEA:21540"/>
        <dbReference type="ChEBI" id="CHEBI:18277"/>
        <dbReference type="ChEBI" id="CHEBI:58613"/>
        <dbReference type="EC" id="5.3.1.24"/>
    </reaction>
</comment>
<dbReference type="AlphaFoldDB" id="A0A1E8GNL5"/>
<evidence type="ECO:0000256" key="3">
    <source>
        <dbReference type="ARBA" id="ARBA00012572"/>
    </source>
</evidence>
<dbReference type="EMBL" id="MKIR01000012">
    <property type="protein sequence ID" value="OFI49596.1"/>
    <property type="molecule type" value="Genomic_DNA"/>
</dbReference>
<evidence type="ECO:0000256" key="5">
    <source>
        <dbReference type="ARBA" id="ARBA00022605"/>
    </source>
</evidence>
<keyword evidence="12" id="KW-1185">Reference proteome</keyword>
<dbReference type="Gene3D" id="3.20.20.70">
    <property type="entry name" value="Aldolase class I"/>
    <property type="match status" value="1"/>
</dbReference>
<dbReference type="InterPro" id="IPR011060">
    <property type="entry name" value="RibuloseP-bd_barrel"/>
</dbReference>
<dbReference type="EC" id="5.3.1.24" evidence="3 9"/>
<name>A0A1E8GNL5_9LACT</name>
<comment type="pathway">
    <text evidence="2 9">Amino-acid biosynthesis; L-tryptophan biosynthesis; L-tryptophan from chorismate: step 3/5.</text>
</comment>
<dbReference type="UniPathway" id="UPA00035">
    <property type="reaction ID" value="UER00042"/>
</dbReference>
<dbReference type="OrthoDB" id="9786954at2"/>
<evidence type="ECO:0000256" key="2">
    <source>
        <dbReference type="ARBA" id="ARBA00004664"/>
    </source>
</evidence>
<evidence type="ECO:0000256" key="4">
    <source>
        <dbReference type="ARBA" id="ARBA00022272"/>
    </source>
</evidence>
<feature type="domain" description="N-(5'phosphoribosyl) anthranilate isomerase (PRAI)" evidence="10">
    <location>
        <begin position="4"/>
        <end position="190"/>
    </location>
</feature>
<keyword evidence="5 9" id="KW-0028">Amino-acid biosynthesis</keyword>
<comment type="caution">
    <text evidence="11">The sequence shown here is derived from an EMBL/GenBank/DDBJ whole genome shotgun (WGS) entry which is preliminary data.</text>
</comment>
<evidence type="ECO:0000256" key="1">
    <source>
        <dbReference type="ARBA" id="ARBA00001164"/>
    </source>
</evidence>
<evidence type="ECO:0000256" key="7">
    <source>
        <dbReference type="ARBA" id="ARBA00023141"/>
    </source>
</evidence>
<dbReference type="GO" id="GO:0004640">
    <property type="term" value="F:phosphoribosylanthranilate isomerase activity"/>
    <property type="evidence" value="ECO:0007669"/>
    <property type="project" value="UniProtKB-UniRule"/>
</dbReference>
<evidence type="ECO:0000313" key="12">
    <source>
        <dbReference type="Proteomes" id="UP000178622"/>
    </source>
</evidence>
<keyword evidence="8 9" id="KW-0413">Isomerase</keyword>
<dbReference type="InterPro" id="IPR013785">
    <property type="entry name" value="Aldolase_TIM"/>
</dbReference>
<dbReference type="GO" id="GO:0000162">
    <property type="term" value="P:L-tryptophan biosynthetic process"/>
    <property type="evidence" value="ECO:0007669"/>
    <property type="project" value="UniProtKB-UniRule"/>
</dbReference>
<dbReference type="CDD" id="cd00405">
    <property type="entry name" value="PRAI"/>
    <property type="match status" value="1"/>
</dbReference>
<evidence type="ECO:0000256" key="8">
    <source>
        <dbReference type="ARBA" id="ARBA00023235"/>
    </source>
</evidence>
<proteinExistence type="inferred from homology"/>
<protein>
    <recommendedName>
        <fullName evidence="4 9">N-(5'-phosphoribosyl)anthranilate isomerase</fullName>
        <shortName evidence="9">PRAI</shortName>
        <ecNumber evidence="3 9">5.3.1.24</ecNumber>
    </recommendedName>
</protein>
<gene>
    <name evidence="9" type="primary">trpF</name>
    <name evidence="11" type="ORF">BG261_03165</name>
</gene>
<comment type="similarity">
    <text evidence="9">Belongs to the TrpF family.</text>
</comment>
<dbReference type="PANTHER" id="PTHR42894:SF1">
    <property type="entry name" value="N-(5'-PHOSPHORIBOSYL)ANTHRANILATE ISOMERASE"/>
    <property type="match status" value="1"/>
</dbReference>
<dbReference type="InterPro" id="IPR044643">
    <property type="entry name" value="TrpF_fam"/>
</dbReference>
<dbReference type="Pfam" id="PF00697">
    <property type="entry name" value="PRAI"/>
    <property type="match status" value="1"/>
</dbReference>
<dbReference type="PANTHER" id="PTHR42894">
    <property type="entry name" value="N-(5'-PHOSPHORIBOSYL)ANTHRANILATE ISOMERASE"/>
    <property type="match status" value="1"/>
</dbReference>
<evidence type="ECO:0000256" key="6">
    <source>
        <dbReference type="ARBA" id="ARBA00022822"/>
    </source>
</evidence>
<evidence type="ECO:0000256" key="9">
    <source>
        <dbReference type="HAMAP-Rule" id="MF_00135"/>
    </source>
</evidence>
<accession>A0A1E8GNL5</accession>
<dbReference type="Proteomes" id="UP000178622">
    <property type="component" value="Unassembled WGS sequence"/>
</dbReference>
<organism evidence="11 12">
    <name type="scientific">Floricoccus tropicus</name>
    <dbReference type="NCBI Taxonomy" id="1859473"/>
    <lineage>
        <taxon>Bacteria</taxon>
        <taxon>Bacillati</taxon>
        <taxon>Bacillota</taxon>
        <taxon>Bacilli</taxon>
        <taxon>Lactobacillales</taxon>
        <taxon>Streptococcaceae</taxon>
        <taxon>Floricoccus</taxon>
    </lineage>
</organism>
<dbReference type="InterPro" id="IPR001240">
    <property type="entry name" value="PRAI_dom"/>
</dbReference>
<dbReference type="STRING" id="1859473.BG261_03165"/>
<evidence type="ECO:0000313" key="11">
    <source>
        <dbReference type="EMBL" id="OFI49596.1"/>
    </source>
</evidence>
<dbReference type="SUPFAM" id="SSF51366">
    <property type="entry name" value="Ribulose-phoshate binding barrel"/>
    <property type="match status" value="1"/>
</dbReference>
<reference evidence="12" key="1">
    <citation type="submission" date="2016-09" db="EMBL/GenBank/DDBJ databases">
        <title>Draft genome sequence of a novel species of the family Streptococcaceae isolated from flowers.</title>
        <authorList>
            <person name="Chuah L.-O."/>
            <person name="Yap K.-P."/>
            <person name="Thong K.L."/>
            <person name="Liong M.T."/>
            <person name="Ahmad R."/>
            <person name="Rusul G."/>
        </authorList>
    </citation>
    <scope>NUCLEOTIDE SEQUENCE [LARGE SCALE GENOMIC DNA]</scope>
    <source>
        <strain evidence="12">DF1</strain>
    </source>
</reference>
<evidence type="ECO:0000259" key="10">
    <source>
        <dbReference type="Pfam" id="PF00697"/>
    </source>
</evidence>